<dbReference type="PANTHER" id="PTHR12918:SF1">
    <property type="entry name" value="CYSTEINE DIOXYGENASE TYPE 1"/>
    <property type="match status" value="1"/>
</dbReference>
<dbReference type="InterPro" id="IPR014710">
    <property type="entry name" value="RmlC-like_jellyroll"/>
</dbReference>
<dbReference type="PANTHER" id="PTHR12918">
    <property type="entry name" value="CYSTEINE DIOXYGENASE"/>
    <property type="match status" value="1"/>
</dbReference>
<evidence type="ECO:0000256" key="7">
    <source>
        <dbReference type="ARBA" id="ARBA00023002"/>
    </source>
</evidence>
<reference evidence="11 12" key="1">
    <citation type="submission" date="2024-04" db="EMBL/GenBank/DDBJ databases">
        <authorList>
            <consortium name="Genoscope - CEA"/>
            <person name="William W."/>
        </authorList>
    </citation>
    <scope>NUCLEOTIDE SEQUENCE [LARGE SCALE GENOMIC DNA]</scope>
</reference>
<gene>
    <name evidence="11" type="ORF">GSLYS_00004156001</name>
</gene>
<evidence type="ECO:0000256" key="4">
    <source>
        <dbReference type="ARBA" id="ARBA00022723"/>
    </source>
</evidence>
<feature type="binding site" evidence="9">
    <location>
        <position position="135"/>
    </location>
    <ligand>
        <name>Fe cation</name>
        <dbReference type="ChEBI" id="CHEBI:24875"/>
        <note>catalytic</note>
    </ligand>
</feature>
<dbReference type="GO" id="GO:0042412">
    <property type="term" value="P:taurine biosynthetic process"/>
    <property type="evidence" value="ECO:0007669"/>
    <property type="project" value="UniProtKB-UniRule"/>
</dbReference>
<dbReference type="GO" id="GO:0017172">
    <property type="term" value="F:cysteine dioxygenase activity"/>
    <property type="evidence" value="ECO:0007669"/>
    <property type="project" value="UniProtKB-UniRule"/>
</dbReference>
<name>A0AAV2HD96_LYMST</name>
<dbReference type="AlphaFoldDB" id="A0AAV2HD96"/>
<dbReference type="Pfam" id="PF05995">
    <property type="entry name" value="CDO_I"/>
    <property type="match status" value="1"/>
</dbReference>
<keyword evidence="5" id="KW-0883">Thioether bond</keyword>
<dbReference type="CDD" id="cd10548">
    <property type="entry name" value="cupin_CDO"/>
    <property type="match status" value="1"/>
</dbReference>
<dbReference type="SUPFAM" id="SSF51182">
    <property type="entry name" value="RmlC-like cupins"/>
    <property type="match status" value="1"/>
</dbReference>
<organism evidence="11 12">
    <name type="scientific">Lymnaea stagnalis</name>
    <name type="common">Great pond snail</name>
    <name type="synonym">Helix stagnalis</name>
    <dbReference type="NCBI Taxonomy" id="6523"/>
    <lineage>
        <taxon>Eukaryota</taxon>
        <taxon>Metazoa</taxon>
        <taxon>Spiralia</taxon>
        <taxon>Lophotrochozoa</taxon>
        <taxon>Mollusca</taxon>
        <taxon>Gastropoda</taxon>
        <taxon>Heterobranchia</taxon>
        <taxon>Euthyneura</taxon>
        <taxon>Panpulmonata</taxon>
        <taxon>Hygrophila</taxon>
        <taxon>Lymnaeoidea</taxon>
        <taxon>Lymnaeidae</taxon>
        <taxon>Lymnaea</taxon>
    </lineage>
</organism>
<comment type="catalytic activity">
    <reaction evidence="10">
        <text>L-cysteine + O2 = 3-sulfino-L-alanine + H(+)</text>
        <dbReference type="Rhea" id="RHEA:20441"/>
        <dbReference type="ChEBI" id="CHEBI:15378"/>
        <dbReference type="ChEBI" id="CHEBI:15379"/>
        <dbReference type="ChEBI" id="CHEBI:35235"/>
        <dbReference type="ChEBI" id="CHEBI:61085"/>
        <dbReference type="EC" id="1.13.11.20"/>
    </reaction>
</comment>
<dbReference type="InterPro" id="IPR011051">
    <property type="entry name" value="RmlC_Cupin_sf"/>
</dbReference>
<evidence type="ECO:0000256" key="2">
    <source>
        <dbReference type="ARBA" id="ARBA00006622"/>
    </source>
</evidence>
<keyword evidence="4 9" id="KW-0479">Metal-binding</keyword>
<feature type="binding site" evidence="9">
    <location>
        <position position="79"/>
    </location>
    <ligand>
        <name>Fe cation</name>
        <dbReference type="ChEBI" id="CHEBI:24875"/>
        <note>catalytic</note>
    </ligand>
</feature>
<keyword evidence="7 10" id="KW-0560">Oxidoreductase</keyword>
<evidence type="ECO:0000256" key="10">
    <source>
        <dbReference type="RuleBase" id="RU366010"/>
    </source>
</evidence>
<proteinExistence type="inferred from homology"/>
<comment type="similarity">
    <text evidence="2 10">Belongs to the cysteine dioxygenase family.</text>
</comment>
<keyword evidence="12" id="KW-1185">Reference proteome</keyword>
<dbReference type="EC" id="1.13.11.20" evidence="3 10"/>
<evidence type="ECO:0000256" key="5">
    <source>
        <dbReference type="ARBA" id="ARBA00022784"/>
    </source>
</evidence>
<evidence type="ECO:0000256" key="3">
    <source>
        <dbReference type="ARBA" id="ARBA00013133"/>
    </source>
</evidence>
<evidence type="ECO:0000256" key="8">
    <source>
        <dbReference type="ARBA" id="ARBA00023004"/>
    </source>
</evidence>
<sequence>MDVFIDLKQRLIALDWGDSNVMTYAREIFLDYKADQTKPFEQFPVKKNETYSRYEICTVAEKFNLVLNVWKPNSSNPVHDHSGAKYLFKVLKGSLTDEHYEFDHHKPIGQRLEKKSAVTLGLNGVYPGVDFTGYHKIFNQSATEEAISLNLYRPPLWKCSVIDSITEEPRPQLMAFANSNYEANANTLAQ</sequence>
<accession>A0AAV2HD96</accession>
<evidence type="ECO:0000313" key="11">
    <source>
        <dbReference type="EMBL" id="CAL1530023.1"/>
    </source>
</evidence>
<protein>
    <recommendedName>
        <fullName evidence="3 10">Cysteine dioxygenase</fullName>
        <ecNumber evidence="3 10">1.13.11.20</ecNumber>
    </recommendedName>
</protein>
<dbReference type="Proteomes" id="UP001497497">
    <property type="component" value="Unassembled WGS sequence"/>
</dbReference>
<comment type="pathway">
    <text evidence="1 10">Organosulfur biosynthesis; taurine biosynthesis; hypotaurine from L-cysteine: step 1/2.</text>
</comment>
<keyword evidence="8 9" id="KW-0408">Iron</keyword>
<feature type="binding site" evidence="9">
    <location>
        <position position="81"/>
    </location>
    <ligand>
        <name>Fe cation</name>
        <dbReference type="ChEBI" id="CHEBI:24875"/>
        <note>catalytic</note>
    </ligand>
</feature>
<dbReference type="EMBL" id="CAXITT010000060">
    <property type="protein sequence ID" value="CAL1530023.1"/>
    <property type="molecule type" value="Genomic_DNA"/>
</dbReference>
<keyword evidence="6 10" id="KW-0223">Dioxygenase</keyword>
<evidence type="ECO:0000313" key="12">
    <source>
        <dbReference type="Proteomes" id="UP001497497"/>
    </source>
</evidence>
<comment type="caution">
    <text evidence="11">The sequence shown here is derived from an EMBL/GenBank/DDBJ whole genome shotgun (WGS) entry which is preliminary data.</text>
</comment>
<dbReference type="GO" id="GO:0008198">
    <property type="term" value="F:ferrous iron binding"/>
    <property type="evidence" value="ECO:0007669"/>
    <property type="project" value="TreeGrafter"/>
</dbReference>
<comment type="cofactor">
    <cofactor evidence="10">
        <name>Fe cation</name>
        <dbReference type="ChEBI" id="CHEBI:24875"/>
    </cofactor>
    <text evidence="10">Binds 1 Fe cation per subunit.</text>
</comment>
<dbReference type="Gene3D" id="2.60.120.10">
    <property type="entry name" value="Jelly Rolls"/>
    <property type="match status" value="1"/>
</dbReference>
<evidence type="ECO:0000256" key="9">
    <source>
        <dbReference type="PIRSR" id="PIRSR610300-51"/>
    </source>
</evidence>
<dbReference type="InterPro" id="IPR010300">
    <property type="entry name" value="CDO_1"/>
</dbReference>
<evidence type="ECO:0000256" key="6">
    <source>
        <dbReference type="ARBA" id="ARBA00022964"/>
    </source>
</evidence>
<evidence type="ECO:0000256" key="1">
    <source>
        <dbReference type="ARBA" id="ARBA00004759"/>
    </source>
</evidence>